<gene>
    <name evidence="2" type="ORF">PR048_014210</name>
</gene>
<comment type="caution">
    <text evidence="2">The sequence shown here is derived from an EMBL/GenBank/DDBJ whole genome shotgun (WGS) entry which is preliminary data.</text>
</comment>
<reference evidence="2 3" key="1">
    <citation type="submission" date="2023-02" db="EMBL/GenBank/DDBJ databases">
        <title>LHISI_Scaffold_Assembly.</title>
        <authorList>
            <person name="Stuart O.P."/>
            <person name="Cleave R."/>
            <person name="Magrath M.J.L."/>
            <person name="Mikheyev A.S."/>
        </authorList>
    </citation>
    <scope>NUCLEOTIDE SEQUENCE [LARGE SCALE GENOMIC DNA]</scope>
    <source>
        <strain evidence="2">Daus_M_001</strain>
        <tissue evidence="2">Leg muscle</tissue>
    </source>
</reference>
<keyword evidence="3" id="KW-1185">Reference proteome</keyword>
<dbReference type="Proteomes" id="UP001159363">
    <property type="component" value="Chromosome 4"/>
</dbReference>
<evidence type="ECO:0000313" key="2">
    <source>
        <dbReference type="EMBL" id="KAJ8882402.1"/>
    </source>
</evidence>
<evidence type="ECO:0000313" key="3">
    <source>
        <dbReference type="Proteomes" id="UP001159363"/>
    </source>
</evidence>
<accession>A0ABQ9HDK1</accession>
<dbReference type="EMBL" id="JARBHB010000005">
    <property type="protein sequence ID" value="KAJ8882402.1"/>
    <property type="molecule type" value="Genomic_DNA"/>
</dbReference>
<evidence type="ECO:0000256" key="1">
    <source>
        <dbReference type="SAM" id="MobiDB-lite"/>
    </source>
</evidence>
<feature type="region of interest" description="Disordered" evidence="1">
    <location>
        <begin position="387"/>
        <end position="418"/>
    </location>
</feature>
<proteinExistence type="predicted"/>
<name>A0ABQ9HDK1_9NEOP</name>
<sequence>MPRAVLVWRESAVAGGKATRQQGRWRLGLAPRVCAARKHRTRRLSVADNCPHKYTSFLSPIPDGVAPGFSHVGIVSDDAADRRIFSGISRFPPPFHSGAAPYSPRFTLIGSQVFGGRETEIALYADLAPSSAYEPRRPGYCVVSMCFQRGEEEKIGSGPCTPQRTECLVFSLNGCWFGGGGGKARQDAMSDWRKCVLGLLAPLDLKHSAVSYRQAALPSSQTAVVHSALVMAIFHTFPSRVPSTCTASPLLRQRSVGSIRTTLPRASSTSSPLSASLSTGVQCSLGRTASTYATSSGKFLEVTYHLYLSIPLAWQVQPTTDHLARHYPHQKSWKQVSLTLNDLVRDGFGHEGDVAGGTSSLDRRRVVKTYAMYGRRSEVARVTKGLRSAARDESARTPQNFKSTVHRQRRGVTSGGHSLTPLKIGRPCVFRLVASFSSLRSLLGHKYKIGFLAVLPHVPPLHSAAATPHFHYRRGLCRHQPRLAQ</sequence>
<protein>
    <submittedName>
        <fullName evidence="2">Uncharacterized protein</fullName>
    </submittedName>
</protein>
<organism evidence="2 3">
    <name type="scientific">Dryococelus australis</name>
    <dbReference type="NCBI Taxonomy" id="614101"/>
    <lineage>
        <taxon>Eukaryota</taxon>
        <taxon>Metazoa</taxon>
        <taxon>Ecdysozoa</taxon>
        <taxon>Arthropoda</taxon>
        <taxon>Hexapoda</taxon>
        <taxon>Insecta</taxon>
        <taxon>Pterygota</taxon>
        <taxon>Neoptera</taxon>
        <taxon>Polyneoptera</taxon>
        <taxon>Phasmatodea</taxon>
        <taxon>Verophasmatodea</taxon>
        <taxon>Anareolatae</taxon>
        <taxon>Phasmatidae</taxon>
        <taxon>Eurycanthinae</taxon>
        <taxon>Dryococelus</taxon>
    </lineage>
</organism>